<name>A0A023W6T5_9CAUD</name>
<organism evidence="1 2">
    <name type="scientific">Mycobacterium phage ZoeJ</name>
    <dbReference type="NCBI Taxonomy" id="1486427"/>
    <lineage>
        <taxon>Viruses</taxon>
        <taxon>Duplodnaviria</taxon>
        <taxon>Heunggongvirae</taxon>
        <taxon>Uroviricota</taxon>
        <taxon>Caudoviricetes</taxon>
        <taxon>Weiservirinae</taxon>
        <taxon>Timquatrovirus</taxon>
        <taxon>Timquatrovirus zoeJ</taxon>
    </lineage>
</organism>
<evidence type="ECO:0000313" key="2">
    <source>
        <dbReference type="Proteomes" id="UP000024442"/>
    </source>
</evidence>
<protein>
    <recommendedName>
        <fullName evidence="3">Tail terminator</fullName>
    </recommendedName>
</protein>
<accession>A0A023W6T5</accession>
<keyword evidence="2" id="KW-1185">Reference proteome</keyword>
<dbReference type="RefSeq" id="YP_009032407.1">
    <property type="nucleotide sequence ID" value="NC_024147.1"/>
</dbReference>
<gene>
    <name evidence="1" type="primary">13</name>
    <name evidence="1" type="ORF">PBI_ZOEJ_13</name>
</gene>
<dbReference type="OrthoDB" id="16001at10239"/>
<dbReference type="EMBL" id="KJ510412">
    <property type="protein sequence ID" value="AHY26837.1"/>
    <property type="molecule type" value="Genomic_DNA"/>
</dbReference>
<reference evidence="1 2" key="1">
    <citation type="submission" date="2014-02" db="EMBL/GenBank/DDBJ databases">
        <authorList>
            <person name="Cornely K.A."/>
            <person name="Jancevski A.V."/>
            <person name="Rogers S.R."/>
            <person name="Scola S.E."/>
            <person name="Pinches R.S."/>
            <person name="Perri C.M."/>
            <person name="Brown M.S."/>
            <person name="Cavedon W.D."/>
            <person name="Dubois H.M."/>
            <person name="Fernando M.A."/>
            <person name="Austriaco N."/>
            <person name="Bradley K.W."/>
            <person name="Clarke D.Q."/>
            <person name="Lewis M.F."/>
            <person name="Barker L.P."/>
            <person name="Bailey C."/>
            <person name="Asai D.J."/>
            <person name="Garber M.L."/>
            <person name="Bowman C.A."/>
            <person name="Russell D.A."/>
            <person name="Pope W.H."/>
            <person name="Jacobs-Sera D."/>
            <person name="Hendrix R.W."/>
            <person name="Hatfull G.F."/>
        </authorList>
    </citation>
    <scope>NUCLEOTIDE SEQUENCE [LARGE SCALE GENOMIC DNA]</scope>
</reference>
<evidence type="ECO:0008006" key="3">
    <source>
        <dbReference type="Google" id="ProtNLM"/>
    </source>
</evidence>
<proteinExistence type="predicted"/>
<sequence length="139" mass="15067">MTLVPPVGPLVAARAYLLDELAARSNPLPVGASPPEGEPGSYALLSRPGSNKDVFLGHYLIRVRVFDSDVVRLERNADLLHGLLCGANHRKVHTPEGDVWITGATHHYGPADLDDPDVPLFGMQAAVFWTIGLKPNRRS</sequence>
<evidence type="ECO:0000313" key="1">
    <source>
        <dbReference type="EMBL" id="AHY26837.1"/>
    </source>
</evidence>
<dbReference type="KEGG" id="vg:19488110"/>
<dbReference type="Proteomes" id="UP000024442">
    <property type="component" value="Segment"/>
</dbReference>
<dbReference type="GeneID" id="19488110"/>